<protein>
    <submittedName>
        <fullName evidence="1">Uncharacterized protein</fullName>
    </submittedName>
</protein>
<organism evidence="1 2">
    <name type="scientific">Burkholderia ambifaria IOP40-10</name>
    <dbReference type="NCBI Taxonomy" id="396596"/>
    <lineage>
        <taxon>Bacteria</taxon>
        <taxon>Pseudomonadati</taxon>
        <taxon>Pseudomonadota</taxon>
        <taxon>Betaproteobacteria</taxon>
        <taxon>Burkholderiales</taxon>
        <taxon>Burkholderiaceae</taxon>
        <taxon>Burkholderia</taxon>
        <taxon>Burkholderia cepacia complex</taxon>
    </lineage>
</organism>
<sequence>MPSFGVAWNACQFWFDFVYSSCARSSTLLASAVLPASVSERKRSSDTRARSRYDDVSSSVWIAGRSTCAISSSERLA</sequence>
<dbReference type="Proteomes" id="UP000005463">
    <property type="component" value="Unassembled WGS sequence"/>
</dbReference>
<proteinExistence type="predicted"/>
<gene>
    <name evidence="1" type="ORF">BamIOP4010DRAFT_6613</name>
</gene>
<evidence type="ECO:0000313" key="2">
    <source>
        <dbReference type="Proteomes" id="UP000005463"/>
    </source>
</evidence>
<accession>B1FRF2</accession>
<comment type="caution">
    <text evidence="1">The sequence shown here is derived from an EMBL/GenBank/DDBJ whole genome shotgun (WGS) entry which is preliminary data.</text>
</comment>
<dbReference type="AlphaFoldDB" id="B1FRF2"/>
<evidence type="ECO:0000313" key="1">
    <source>
        <dbReference type="EMBL" id="EDS99870.1"/>
    </source>
</evidence>
<name>B1FRF2_9BURK</name>
<dbReference type="EMBL" id="ABLC01000405">
    <property type="protein sequence ID" value="EDS99870.1"/>
    <property type="molecule type" value="Genomic_DNA"/>
</dbReference>
<reference evidence="1 2" key="1">
    <citation type="submission" date="2008-03" db="EMBL/GenBank/DDBJ databases">
        <title>Sequencing of the draft genome and assembly of Burkholderia ambifaria IOP40-10.</title>
        <authorList>
            <consortium name="US DOE Joint Genome Institute (JGI-PGF)"/>
            <person name="Copeland A."/>
            <person name="Lucas S."/>
            <person name="Lapidus A."/>
            <person name="Glavina del Rio T."/>
            <person name="Dalin E."/>
            <person name="Tice H."/>
            <person name="Bruce D."/>
            <person name="Goodwin L."/>
            <person name="Pitluck S."/>
            <person name="Larimer F."/>
            <person name="Land M.L."/>
            <person name="Hauser L."/>
            <person name="Tiedje J."/>
            <person name="Richardson P."/>
        </authorList>
    </citation>
    <scope>NUCLEOTIDE SEQUENCE [LARGE SCALE GENOMIC DNA]</scope>
    <source>
        <strain evidence="1 2">IOP40-10</strain>
    </source>
</reference>